<evidence type="ECO:0000313" key="3">
    <source>
        <dbReference type="Proteomes" id="UP000465778"/>
    </source>
</evidence>
<dbReference type="PANTHER" id="PTHR39966">
    <property type="entry name" value="BLL2471 PROTEIN-RELATED"/>
    <property type="match status" value="1"/>
</dbReference>
<accession>A0A800MUE4</accession>
<dbReference type="Pfam" id="PF01814">
    <property type="entry name" value="Hemerythrin"/>
    <property type="match status" value="1"/>
</dbReference>
<gene>
    <name evidence="2" type="ORF">KIS1582_3655</name>
</gene>
<dbReference type="GO" id="GO:0005886">
    <property type="term" value="C:plasma membrane"/>
    <property type="evidence" value="ECO:0007669"/>
    <property type="project" value="TreeGrafter"/>
</dbReference>
<protein>
    <recommendedName>
        <fullName evidence="1">Hemerythrin-like domain-containing protein</fullName>
    </recommendedName>
</protein>
<evidence type="ECO:0000259" key="1">
    <source>
        <dbReference type="Pfam" id="PF01814"/>
    </source>
</evidence>
<comment type="caution">
    <text evidence="2">The sequence shown here is derived from an EMBL/GenBank/DDBJ whole genome shotgun (WGS) entry which is preliminary data.</text>
</comment>
<dbReference type="Gene3D" id="1.20.120.520">
    <property type="entry name" value="nmb1532 protein domain like"/>
    <property type="match status" value="1"/>
</dbReference>
<dbReference type="PANTHER" id="PTHR39966:SF3">
    <property type="entry name" value="DUF438 DOMAIN-CONTAINING PROTEIN"/>
    <property type="match status" value="1"/>
</dbReference>
<dbReference type="EMBL" id="VDEM01000053">
    <property type="protein sequence ID" value="KAF0822566.1"/>
    <property type="molecule type" value="Genomic_DNA"/>
</dbReference>
<reference evidence="2 3" key="1">
    <citation type="journal article" date="2020" name="G3 (Bethesda)">
        <title>Whole Genome Sequencing and Comparative Genomics of Two Nematicidal Bacillus Strains Reveals a Wide Range of Possible Virulence Factors.</title>
        <authorList>
            <person name="Susic N."/>
            <person name="Janezic S."/>
            <person name="Rupnik M."/>
            <person name="Geric Stare B."/>
        </authorList>
    </citation>
    <scope>NUCLEOTIDE SEQUENCE [LARGE SCALE GENOMIC DNA]</scope>
    <source>
        <strain evidence="2 3">I-1582</strain>
    </source>
</reference>
<dbReference type="Proteomes" id="UP000465778">
    <property type="component" value="Unassembled WGS sequence"/>
</dbReference>
<name>A0A800MUE4_CYTFI</name>
<dbReference type="AlphaFoldDB" id="A0A800MUE4"/>
<organism evidence="2 3">
    <name type="scientific">Cytobacillus firmus</name>
    <name type="common">Bacillus firmus</name>
    <dbReference type="NCBI Taxonomy" id="1399"/>
    <lineage>
        <taxon>Bacteria</taxon>
        <taxon>Bacillati</taxon>
        <taxon>Bacillota</taxon>
        <taxon>Bacilli</taxon>
        <taxon>Bacillales</taxon>
        <taxon>Bacillaceae</taxon>
        <taxon>Cytobacillus</taxon>
    </lineage>
</organism>
<evidence type="ECO:0000313" key="2">
    <source>
        <dbReference type="EMBL" id="KAF0822566.1"/>
    </source>
</evidence>
<sequence>MGITTILPAISYTDAITDRRGLGMEGCMSSMKGNGSIILSKGLKRLKEEHPPLLAMLEELLHITNKMEETPDRALFEKLTEHVRNFCSKLDPHSKREEGVLFRMMEQYLGKGTGPIAVMEYEHDQAKSCIKAFLRAAEGIEHLTEKEMAEHSGLIKKAYYTLTQHFSKEENVLFPMAENLLTEDEKDELYIEIQQI</sequence>
<dbReference type="InterPro" id="IPR012312">
    <property type="entry name" value="Hemerythrin-like"/>
</dbReference>
<proteinExistence type="predicted"/>
<feature type="domain" description="Hemerythrin-like" evidence="1">
    <location>
        <begin position="43"/>
        <end position="177"/>
    </location>
</feature>